<sequence>MKKEQLNLRLTWIVIFIRWSLIAGRIPGRTANDVKNYWNTNIRSRSNKETNEAKDVTKAVTVVKPQPRILSKTVNFNPPIAAPQDYNLIRSTHDGVETAFDTSSGLISSPIVSDAKSNEYLVELFDNEEREFDGEIGWSLDGSTFEGEALDAGEQEDGESSVFDLPIDEFMWDFLNSDQL</sequence>
<name>A0A2U1QAT8_ARTAN</name>
<dbReference type="InterPro" id="IPR015495">
    <property type="entry name" value="Myb_TF_plants"/>
</dbReference>
<keyword evidence="3" id="KW-0539">Nucleus</keyword>
<evidence type="ECO:0000313" key="6">
    <source>
        <dbReference type="EMBL" id="PWA95052.1"/>
    </source>
</evidence>
<dbReference type="Proteomes" id="UP000245207">
    <property type="component" value="Unassembled WGS sequence"/>
</dbReference>
<organism evidence="6 7">
    <name type="scientific">Artemisia annua</name>
    <name type="common">Sweet wormwood</name>
    <dbReference type="NCBI Taxonomy" id="35608"/>
    <lineage>
        <taxon>Eukaryota</taxon>
        <taxon>Viridiplantae</taxon>
        <taxon>Streptophyta</taxon>
        <taxon>Embryophyta</taxon>
        <taxon>Tracheophyta</taxon>
        <taxon>Spermatophyta</taxon>
        <taxon>Magnoliopsida</taxon>
        <taxon>eudicotyledons</taxon>
        <taxon>Gunneridae</taxon>
        <taxon>Pentapetalae</taxon>
        <taxon>asterids</taxon>
        <taxon>campanulids</taxon>
        <taxon>Asterales</taxon>
        <taxon>Asteraceae</taxon>
        <taxon>Asteroideae</taxon>
        <taxon>Anthemideae</taxon>
        <taxon>Artemisiinae</taxon>
        <taxon>Artemisia</taxon>
    </lineage>
</organism>
<dbReference type="SUPFAM" id="SSF46689">
    <property type="entry name" value="Homeodomain-like"/>
    <property type="match status" value="1"/>
</dbReference>
<dbReference type="InterPro" id="IPR017930">
    <property type="entry name" value="Myb_dom"/>
</dbReference>
<gene>
    <name evidence="6" type="ORF">CTI12_AA053480</name>
</gene>
<feature type="signal peptide" evidence="4">
    <location>
        <begin position="1"/>
        <end position="24"/>
    </location>
</feature>
<feature type="domain" description="HTH myb-type" evidence="5">
    <location>
        <begin position="18"/>
        <end position="46"/>
    </location>
</feature>
<dbReference type="Gene3D" id="1.10.10.60">
    <property type="entry name" value="Homeodomain-like"/>
    <property type="match status" value="1"/>
</dbReference>
<comment type="subcellular location">
    <subcellularLocation>
        <location evidence="1">Nucleus</location>
    </subcellularLocation>
</comment>
<dbReference type="STRING" id="35608.A0A2U1QAT8"/>
<evidence type="ECO:0000256" key="2">
    <source>
        <dbReference type="ARBA" id="ARBA00023125"/>
    </source>
</evidence>
<comment type="caution">
    <text evidence="6">The sequence shown here is derived from an EMBL/GenBank/DDBJ whole genome shotgun (WGS) entry which is preliminary data.</text>
</comment>
<dbReference type="EMBL" id="PKPP01000268">
    <property type="protein sequence ID" value="PWA95052.1"/>
    <property type="molecule type" value="Genomic_DNA"/>
</dbReference>
<evidence type="ECO:0000256" key="4">
    <source>
        <dbReference type="SAM" id="SignalP"/>
    </source>
</evidence>
<reference evidence="6 7" key="1">
    <citation type="journal article" date="2018" name="Mol. Plant">
        <title>The genome of Artemisia annua provides insight into the evolution of Asteraceae family and artemisinin biosynthesis.</title>
        <authorList>
            <person name="Shen Q."/>
            <person name="Zhang L."/>
            <person name="Liao Z."/>
            <person name="Wang S."/>
            <person name="Yan T."/>
            <person name="Shi P."/>
            <person name="Liu M."/>
            <person name="Fu X."/>
            <person name="Pan Q."/>
            <person name="Wang Y."/>
            <person name="Lv Z."/>
            <person name="Lu X."/>
            <person name="Zhang F."/>
            <person name="Jiang W."/>
            <person name="Ma Y."/>
            <person name="Chen M."/>
            <person name="Hao X."/>
            <person name="Li L."/>
            <person name="Tang Y."/>
            <person name="Lv G."/>
            <person name="Zhou Y."/>
            <person name="Sun X."/>
            <person name="Brodelius P.E."/>
            <person name="Rose J.K.C."/>
            <person name="Tang K."/>
        </authorList>
    </citation>
    <scope>NUCLEOTIDE SEQUENCE [LARGE SCALE GENOMIC DNA]</scope>
    <source>
        <strain evidence="7">cv. Huhao1</strain>
        <tissue evidence="6">Leaf</tissue>
    </source>
</reference>
<evidence type="ECO:0000259" key="5">
    <source>
        <dbReference type="PROSITE" id="PS51294"/>
    </source>
</evidence>
<dbReference type="InterPro" id="IPR001005">
    <property type="entry name" value="SANT/Myb"/>
</dbReference>
<keyword evidence="7" id="KW-1185">Reference proteome</keyword>
<evidence type="ECO:0000313" key="7">
    <source>
        <dbReference type="Proteomes" id="UP000245207"/>
    </source>
</evidence>
<feature type="chain" id="PRO_5015508708" evidence="4">
    <location>
        <begin position="25"/>
        <end position="180"/>
    </location>
</feature>
<dbReference type="GO" id="GO:0030154">
    <property type="term" value="P:cell differentiation"/>
    <property type="evidence" value="ECO:0007669"/>
    <property type="project" value="TreeGrafter"/>
</dbReference>
<dbReference type="CDD" id="cd00167">
    <property type="entry name" value="SANT"/>
    <property type="match status" value="1"/>
</dbReference>
<dbReference type="GO" id="GO:0005634">
    <property type="term" value="C:nucleus"/>
    <property type="evidence" value="ECO:0007669"/>
    <property type="project" value="UniProtKB-SubCell"/>
</dbReference>
<dbReference type="GO" id="GO:0000976">
    <property type="term" value="F:transcription cis-regulatory region binding"/>
    <property type="evidence" value="ECO:0007669"/>
    <property type="project" value="TreeGrafter"/>
</dbReference>
<dbReference type="GO" id="GO:0006355">
    <property type="term" value="P:regulation of DNA-templated transcription"/>
    <property type="evidence" value="ECO:0007669"/>
    <property type="project" value="TreeGrafter"/>
</dbReference>
<evidence type="ECO:0000256" key="1">
    <source>
        <dbReference type="ARBA" id="ARBA00004123"/>
    </source>
</evidence>
<protein>
    <submittedName>
        <fullName evidence="6">MYB10</fullName>
    </submittedName>
</protein>
<dbReference type="Pfam" id="PF00249">
    <property type="entry name" value="Myb_DNA-binding"/>
    <property type="match status" value="1"/>
</dbReference>
<dbReference type="PANTHER" id="PTHR47998:SF3">
    <property type="entry name" value="TRANSCRIPTION FACTOR TRY-LIKE"/>
    <property type="match status" value="1"/>
</dbReference>
<proteinExistence type="predicted"/>
<accession>A0A2U1QAT8</accession>
<keyword evidence="2" id="KW-0238">DNA-binding</keyword>
<dbReference type="OrthoDB" id="2143914at2759"/>
<dbReference type="InterPro" id="IPR009057">
    <property type="entry name" value="Homeodomain-like_sf"/>
</dbReference>
<evidence type="ECO:0000256" key="3">
    <source>
        <dbReference type="ARBA" id="ARBA00023242"/>
    </source>
</evidence>
<dbReference type="AlphaFoldDB" id="A0A2U1QAT8"/>
<dbReference type="PANTHER" id="PTHR47998">
    <property type="entry name" value="TRANSCRIPTION FACTOR MYB51-LIKE ISOFORM X1"/>
    <property type="match status" value="1"/>
</dbReference>
<dbReference type="PROSITE" id="PS51294">
    <property type="entry name" value="HTH_MYB"/>
    <property type="match status" value="1"/>
</dbReference>
<keyword evidence="4" id="KW-0732">Signal</keyword>